<dbReference type="Gene3D" id="2.60.40.790">
    <property type="match status" value="1"/>
</dbReference>
<dbReference type="InterPro" id="IPR002068">
    <property type="entry name" value="A-crystallin/Hsp20_dom"/>
</dbReference>
<dbReference type="EMBL" id="VOOR01000035">
    <property type="protein sequence ID" value="TXB62186.1"/>
    <property type="molecule type" value="Genomic_DNA"/>
</dbReference>
<dbReference type="OrthoDB" id="9814487at2"/>
<sequence length="133" mass="14968">MGLTKFFDDFFNHSITDVFGSDYSLSQPAINVLEDKAQFTIEVAAPGFNKEDFDIQADKGRLTIKGEHSAKEEVKEEKIMRREFSFSSFSRSFQLPENIEASQIAAKYENGVLRIALPKVAKEEAAVKKIEIG</sequence>
<dbReference type="InterPro" id="IPR031107">
    <property type="entry name" value="Small_HSP"/>
</dbReference>
<dbReference type="SUPFAM" id="SSF49764">
    <property type="entry name" value="HSP20-like chaperones"/>
    <property type="match status" value="1"/>
</dbReference>
<accession>A0A5C6RIF5</accession>
<reference evidence="4 5" key="1">
    <citation type="submission" date="2019-08" db="EMBL/GenBank/DDBJ databases">
        <title>Genome of Phaeodactylibacter luteus.</title>
        <authorList>
            <person name="Bowman J.P."/>
        </authorList>
    </citation>
    <scope>NUCLEOTIDE SEQUENCE [LARGE SCALE GENOMIC DNA]</scope>
    <source>
        <strain evidence="4 5">KCTC 42180</strain>
    </source>
</reference>
<evidence type="ECO:0000259" key="3">
    <source>
        <dbReference type="PROSITE" id="PS01031"/>
    </source>
</evidence>
<keyword evidence="5" id="KW-1185">Reference proteome</keyword>
<name>A0A5C6RIF5_9BACT</name>
<feature type="domain" description="SHSP" evidence="3">
    <location>
        <begin position="21"/>
        <end position="133"/>
    </location>
</feature>
<comment type="similarity">
    <text evidence="1 2">Belongs to the small heat shock protein (HSP20) family.</text>
</comment>
<dbReference type="Pfam" id="PF00011">
    <property type="entry name" value="HSP20"/>
    <property type="match status" value="1"/>
</dbReference>
<gene>
    <name evidence="4" type="ORF">FRY97_15380</name>
</gene>
<dbReference type="PROSITE" id="PS01031">
    <property type="entry name" value="SHSP"/>
    <property type="match status" value="1"/>
</dbReference>
<comment type="caution">
    <text evidence="4">The sequence shown here is derived from an EMBL/GenBank/DDBJ whole genome shotgun (WGS) entry which is preliminary data.</text>
</comment>
<evidence type="ECO:0000313" key="4">
    <source>
        <dbReference type="EMBL" id="TXB62186.1"/>
    </source>
</evidence>
<dbReference type="AlphaFoldDB" id="A0A5C6RIF5"/>
<dbReference type="InterPro" id="IPR008978">
    <property type="entry name" value="HSP20-like_chaperone"/>
</dbReference>
<dbReference type="PANTHER" id="PTHR11527">
    <property type="entry name" value="HEAT-SHOCK PROTEIN 20 FAMILY MEMBER"/>
    <property type="match status" value="1"/>
</dbReference>
<evidence type="ECO:0000256" key="2">
    <source>
        <dbReference type="RuleBase" id="RU003616"/>
    </source>
</evidence>
<evidence type="ECO:0000256" key="1">
    <source>
        <dbReference type="PROSITE-ProRule" id="PRU00285"/>
    </source>
</evidence>
<evidence type="ECO:0000313" key="5">
    <source>
        <dbReference type="Proteomes" id="UP000321580"/>
    </source>
</evidence>
<protein>
    <submittedName>
        <fullName evidence="4">Hsp20/alpha crystallin family protein</fullName>
    </submittedName>
</protein>
<organism evidence="4 5">
    <name type="scientific">Phaeodactylibacter luteus</name>
    <dbReference type="NCBI Taxonomy" id="1564516"/>
    <lineage>
        <taxon>Bacteria</taxon>
        <taxon>Pseudomonadati</taxon>
        <taxon>Bacteroidota</taxon>
        <taxon>Saprospiria</taxon>
        <taxon>Saprospirales</taxon>
        <taxon>Haliscomenobacteraceae</taxon>
        <taxon>Phaeodactylibacter</taxon>
    </lineage>
</organism>
<dbReference type="CDD" id="cd06464">
    <property type="entry name" value="ACD_sHsps-like"/>
    <property type="match status" value="1"/>
</dbReference>
<dbReference type="Proteomes" id="UP000321580">
    <property type="component" value="Unassembled WGS sequence"/>
</dbReference>
<proteinExistence type="inferred from homology"/>